<feature type="domain" description="DUF7978" evidence="2">
    <location>
        <begin position="25"/>
        <end position="172"/>
    </location>
</feature>
<keyword evidence="4" id="KW-1185">Reference proteome</keyword>
<comment type="caution">
    <text evidence="3">The sequence shown here is derived from an EMBL/GenBank/DDBJ whole genome shotgun (WGS) entry which is preliminary data.</text>
</comment>
<feature type="transmembrane region" description="Helical" evidence="1">
    <location>
        <begin position="148"/>
        <end position="170"/>
    </location>
</feature>
<dbReference type="InterPro" id="IPR058284">
    <property type="entry name" value="DUF7978"/>
</dbReference>
<evidence type="ECO:0000313" key="3">
    <source>
        <dbReference type="EMBL" id="OLZ42338.1"/>
    </source>
</evidence>
<feature type="transmembrane region" description="Helical" evidence="1">
    <location>
        <begin position="83"/>
        <end position="101"/>
    </location>
</feature>
<evidence type="ECO:0000259" key="2">
    <source>
        <dbReference type="Pfam" id="PF25933"/>
    </source>
</evidence>
<name>A0A1S8AZV2_9EURY</name>
<proteinExistence type="predicted"/>
<feature type="transmembrane region" description="Helical" evidence="1">
    <location>
        <begin position="113"/>
        <end position="136"/>
    </location>
</feature>
<keyword evidence="1" id="KW-0812">Transmembrane</keyword>
<gene>
    <name evidence="3" type="ORF">A6E15_15790</name>
</gene>
<accession>A0A1S8AZV2</accession>
<evidence type="ECO:0000313" key="4">
    <source>
        <dbReference type="Proteomes" id="UP000189370"/>
    </source>
</evidence>
<organism evidence="3 4">
    <name type="scientific">Natrinema saccharevitans</name>
    <dbReference type="NCBI Taxonomy" id="301967"/>
    <lineage>
        <taxon>Archaea</taxon>
        <taxon>Methanobacteriati</taxon>
        <taxon>Methanobacteriota</taxon>
        <taxon>Stenosarchaea group</taxon>
        <taxon>Halobacteria</taxon>
        <taxon>Halobacteriales</taxon>
        <taxon>Natrialbaceae</taxon>
        <taxon>Natrinema</taxon>
    </lineage>
</organism>
<dbReference type="EMBL" id="LWLN01000001">
    <property type="protein sequence ID" value="OLZ42338.1"/>
    <property type="molecule type" value="Genomic_DNA"/>
</dbReference>
<reference evidence="4" key="1">
    <citation type="submission" date="2016-04" db="EMBL/GenBank/DDBJ databases">
        <authorList>
            <person name="Chen S.-C."/>
            <person name="Lai M.-C."/>
        </authorList>
    </citation>
    <scope>NUCLEOTIDE SEQUENCE [LARGE SCALE GENOMIC DNA]</scope>
    <source>
        <strain evidence="4">AB14</strain>
    </source>
</reference>
<dbReference type="AlphaFoldDB" id="A0A1S8AZV2"/>
<dbReference type="OrthoDB" id="270777at2157"/>
<dbReference type="RefSeq" id="WP_076147686.1">
    <property type="nucleotide sequence ID" value="NZ_LWLN01000001.1"/>
</dbReference>
<protein>
    <recommendedName>
        <fullName evidence="2">DUF7978 domain-containing protein</fullName>
    </recommendedName>
</protein>
<keyword evidence="1" id="KW-1133">Transmembrane helix</keyword>
<dbReference type="Proteomes" id="UP000189370">
    <property type="component" value="Unassembled WGS sequence"/>
</dbReference>
<keyword evidence="1" id="KW-0472">Membrane</keyword>
<evidence type="ECO:0000256" key="1">
    <source>
        <dbReference type="SAM" id="Phobius"/>
    </source>
</evidence>
<dbReference type="STRING" id="301967.A6E15_15790"/>
<sequence>MVFIITTGYFIYRLYDAAETELDLEEVFPVPEFMGYPFYNSHRVNTPIEFTGSGGFGSQTVADGYFDLFNQLTAVGAPEFNPLVFNAIPAAVLFLAGYVIAGRAGSSLSAESSAAAGASVAVGYLPLFVLGTFVFSVDDPEFVAGPELGLGLLFFGTLFTVGFGGLGGYVRANR</sequence>
<dbReference type="Pfam" id="PF25933">
    <property type="entry name" value="DUF7978"/>
    <property type="match status" value="1"/>
</dbReference>